<name>A0A7S4CSL1_9EUGL</name>
<dbReference type="AlphaFoldDB" id="A0A7S4CSL1"/>
<gene>
    <name evidence="1" type="ORF">EGYM00163_LOCUS16254</name>
</gene>
<accession>A0A7S4CSL1</accession>
<dbReference type="EMBL" id="HBJA01046372">
    <property type="protein sequence ID" value="CAE0805130.1"/>
    <property type="molecule type" value="Transcribed_RNA"/>
</dbReference>
<protein>
    <submittedName>
        <fullName evidence="1">Uncharacterized protein</fullName>
    </submittedName>
</protein>
<proteinExistence type="predicted"/>
<organism evidence="1">
    <name type="scientific">Eutreptiella gymnastica</name>
    <dbReference type="NCBI Taxonomy" id="73025"/>
    <lineage>
        <taxon>Eukaryota</taxon>
        <taxon>Discoba</taxon>
        <taxon>Euglenozoa</taxon>
        <taxon>Euglenida</taxon>
        <taxon>Spirocuta</taxon>
        <taxon>Euglenophyceae</taxon>
        <taxon>Eutreptiales</taxon>
        <taxon>Eutreptiaceae</taxon>
        <taxon>Eutreptiella</taxon>
    </lineage>
</organism>
<evidence type="ECO:0000313" key="1">
    <source>
        <dbReference type="EMBL" id="CAE0805130.1"/>
    </source>
</evidence>
<reference evidence="1" key="1">
    <citation type="submission" date="2021-01" db="EMBL/GenBank/DDBJ databases">
        <authorList>
            <person name="Corre E."/>
            <person name="Pelletier E."/>
            <person name="Niang G."/>
            <person name="Scheremetjew M."/>
            <person name="Finn R."/>
            <person name="Kale V."/>
            <person name="Holt S."/>
            <person name="Cochrane G."/>
            <person name="Meng A."/>
            <person name="Brown T."/>
            <person name="Cohen L."/>
        </authorList>
    </citation>
    <scope>NUCLEOTIDE SEQUENCE</scope>
    <source>
        <strain evidence="1">CCMP1594</strain>
    </source>
</reference>
<sequence length="108" mass="12110">MSSLGIQWYVAKIRPQIPKVAFNAHDALTPRTPRNQHHAHYVTRRDSHPRKTPNNLGVPYCGGNFHSCIAVCLPFKMSTCHVFSTSAGVGNGRRNDDDCEKAYGVRFQ</sequence>